<dbReference type="AlphaFoldDB" id="A0A7X5QLT8"/>
<organism evidence="3 4">
    <name type="scientific">Photorhabdus stackebrandtii</name>
    <dbReference type="NCBI Taxonomy" id="1123042"/>
    <lineage>
        <taxon>Bacteria</taxon>
        <taxon>Pseudomonadati</taxon>
        <taxon>Pseudomonadota</taxon>
        <taxon>Gammaproteobacteria</taxon>
        <taxon>Enterobacterales</taxon>
        <taxon>Morganellaceae</taxon>
        <taxon>Photorhabdus</taxon>
    </lineage>
</organism>
<feature type="chain" id="PRO_5031536837" description="7(1) septoil knot domain-containing protein" evidence="1">
    <location>
        <begin position="19"/>
        <end position="72"/>
    </location>
</feature>
<reference evidence="3 4" key="1">
    <citation type="submission" date="2018-02" db="EMBL/GenBank/DDBJ databases">
        <authorList>
            <person name="Machado R.A."/>
        </authorList>
    </citation>
    <scope>NUCLEOTIDE SEQUENCE [LARGE SCALE GENOMIC DNA]</scope>
    <source>
        <strain evidence="3 4">DSM 23271</strain>
    </source>
</reference>
<keyword evidence="1" id="KW-0732">Signal</keyword>
<sequence length="72" mass="8180">MKKLIILLIAVLSFSTDAKNKVDVSKIFGKIKIVESFPDYKVKVVENTPDLKVKIVDNFPDKPGKWKFVDSL</sequence>
<protein>
    <recommendedName>
        <fullName evidence="2">7(1) septoil knot domain-containing protein</fullName>
    </recommendedName>
</protein>
<feature type="signal peptide" evidence="1">
    <location>
        <begin position="1"/>
        <end position="18"/>
    </location>
</feature>
<dbReference type="EMBL" id="PUJV01000008">
    <property type="protein sequence ID" value="NHB96549.1"/>
    <property type="molecule type" value="Genomic_DNA"/>
</dbReference>
<gene>
    <name evidence="3" type="ORF">C5470_08995</name>
</gene>
<dbReference type="RefSeq" id="WP_166287839.1">
    <property type="nucleotide sequence ID" value="NZ_CAWPIE010000008.1"/>
</dbReference>
<dbReference type="Pfam" id="PF19647">
    <property type="entry name" value="Septknot"/>
    <property type="match status" value="1"/>
</dbReference>
<comment type="caution">
    <text evidence="3">The sequence shown here is derived from an EMBL/GenBank/DDBJ whole genome shotgun (WGS) entry which is preliminary data.</text>
</comment>
<dbReference type="Proteomes" id="UP000547931">
    <property type="component" value="Unassembled WGS sequence"/>
</dbReference>
<keyword evidence="4" id="KW-1185">Reference proteome</keyword>
<dbReference type="InterPro" id="IPR046148">
    <property type="entry name" value="Septknot"/>
</dbReference>
<evidence type="ECO:0000313" key="4">
    <source>
        <dbReference type="Proteomes" id="UP000547931"/>
    </source>
</evidence>
<evidence type="ECO:0000313" key="3">
    <source>
        <dbReference type="EMBL" id="NHB96549.1"/>
    </source>
</evidence>
<evidence type="ECO:0000256" key="1">
    <source>
        <dbReference type="SAM" id="SignalP"/>
    </source>
</evidence>
<proteinExistence type="predicted"/>
<name>A0A7X5QLT8_9GAMM</name>
<feature type="domain" description="7(1) septoil knot" evidence="2">
    <location>
        <begin position="25"/>
        <end position="70"/>
    </location>
</feature>
<evidence type="ECO:0000259" key="2">
    <source>
        <dbReference type="Pfam" id="PF19647"/>
    </source>
</evidence>
<accession>A0A7X5QLT8</accession>